<dbReference type="PANTHER" id="PTHR42928">
    <property type="entry name" value="TRICARBOXYLATE-BINDING PROTEIN"/>
    <property type="match status" value="1"/>
</dbReference>
<dbReference type="InterPro" id="IPR006311">
    <property type="entry name" value="TAT_signal"/>
</dbReference>
<dbReference type="RefSeq" id="WP_140886662.1">
    <property type="nucleotide sequence ID" value="NZ_RCZP01000045.1"/>
</dbReference>
<comment type="similarity">
    <text evidence="1">Belongs to the UPF0065 (bug) family.</text>
</comment>
<proteinExistence type="inferred from homology"/>
<dbReference type="OrthoDB" id="8251536at2"/>
<dbReference type="PROSITE" id="PS51318">
    <property type="entry name" value="TAT"/>
    <property type="match status" value="1"/>
</dbReference>
<organism evidence="2 3">
    <name type="scientific">Muricoccus nepalensis</name>
    <dbReference type="NCBI Taxonomy" id="1854500"/>
    <lineage>
        <taxon>Bacteria</taxon>
        <taxon>Pseudomonadati</taxon>
        <taxon>Pseudomonadota</taxon>
        <taxon>Alphaproteobacteria</taxon>
        <taxon>Acetobacterales</taxon>
        <taxon>Roseomonadaceae</taxon>
        <taxon>Muricoccus</taxon>
    </lineage>
</organism>
<evidence type="ECO:0000313" key="3">
    <source>
        <dbReference type="Proteomes" id="UP000317078"/>
    </source>
</evidence>
<protein>
    <submittedName>
        <fullName evidence="2">Tripartite tricarboxylate transporter substrate binding protein</fullName>
    </submittedName>
</protein>
<dbReference type="PANTHER" id="PTHR42928:SF5">
    <property type="entry name" value="BLR1237 PROTEIN"/>
    <property type="match status" value="1"/>
</dbReference>
<dbReference type="InterPro" id="IPR005064">
    <property type="entry name" value="BUG"/>
</dbReference>
<evidence type="ECO:0000256" key="1">
    <source>
        <dbReference type="ARBA" id="ARBA00006987"/>
    </source>
</evidence>
<reference evidence="2 3" key="1">
    <citation type="journal article" date="2019" name="Environ. Microbiol.">
        <title>Species interactions and distinct microbial communities in high Arctic permafrost affected cryosols are associated with the CH4 and CO2 gas fluxes.</title>
        <authorList>
            <person name="Altshuler I."/>
            <person name="Hamel J."/>
            <person name="Turney S."/>
            <person name="Magnuson E."/>
            <person name="Levesque R."/>
            <person name="Greer C."/>
            <person name="Whyte L.G."/>
        </authorList>
    </citation>
    <scope>NUCLEOTIDE SEQUENCE [LARGE SCALE GENOMIC DNA]</scope>
    <source>
        <strain evidence="2 3">S9.3B</strain>
    </source>
</reference>
<evidence type="ECO:0000313" key="2">
    <source>
        <dbReference type="EMBL" id="TPG45753.1"/>
    </source>
</evidence>
<dbReference type="Gene3D" id="3.40.190.10">
    <property type="entry name" value="Periplasmic binding protein-like II"/>
    <property type="match status" value="1"/>
</dbReference>
<dbReference type="AlphaFoldDB" id="A0A502F8W7"/>
<comment type="caution">
    <text evidence="2">The sequence shown here is derived from an EMBL/GenBank/DDBJ whole genome shotgun (WGS) entry which is preliminary data.</text>
</comment>
<dbReference type="InterPro" id="IPR042100">
    <property type="entry name" value="Bug_dom1"/>
</dbReference>
<dbReference type="EMBL" id="RCZP01000045">
    <property type="protein sequence ID" value="TPG45753.1"/>
    <property type="molecule type" value="Genomic_DNA"/>
</dbReference>
<keyword evidence="3" id="KW-1185">Reference proteome</keyword>
<sequence length="332" mass="34943">MTQSPNRGRRGLIVATAAGLAMPGLLRAQGAGPGAWPERPIRLIVPWPPGGSTDVVARIFQARLSEALGKPVIIDNRGGASGAIGGGEAARAAPDGYTWMLAYDTEATNQTVMRLPYKTLEALVPISLVATGPLALVAHQSTPYRSFADVVEAAKKAPDSINYATSGVGGLAHVATTLLQQRGGFSLTHVPYRGGGPAVSDAVAGHVPLFMSNVVIISQHMRNGILRPLGVTTRTASRHVPGAKSFAEQGVGDFEAPTWWMLMGRAGTPDAIQERMSTAIRQVLQDAEVRAKIEEQGADVVGSDPATARTFLTREIDKWGTVIQSANIKADT</sequence>
<accession>A0A502F8W7</accession>
<dbReference type="Pfam" id="PF03401">
    <property type="entry name" value="TctC"/>
    <property type="match status" value="1"/>
</dbReference>
<dbReference type="Proteomes" id="UP000317078">
    <property type="component" value="Unassembled WGS sequence"/>
</dbReference>
<dbReference type="PIRSF" id="PIRSF017082">
    <property type="entry name" value="YflP"/>
    <property type="match status" value="1"/>
</dbReference>
<gene>
    <name evidence="2" type="ORF">EAH89_26110</name>
</gene>
<name>A0A502F8W7_9PROT</name>
<dbReference type="Gene3D" id="3.40.190.150">
    <property type="entry name" value="Bordetella uptake gene, domain 1"/>
    <property type="match status" value="1"/>
</dbReference>